<dbReference type="Proteomes" id="UP000273145">
    <property type="component" value="Chromosome"/>
</dbReference>
<proteinExistence type="predicted"/>
<dbReference type="AlphaFoldDB" id="A0A3S8RU72"/>
<gene>
    <name evidence="1" type="ORF">EIM92_11465</name>
</gene>
<keyword evidence="2" id="KW-1185">Reference proteome</keyword>
<evidence type="ECO:0000313" key="2">
    <source>
        <dbReference type="Proteomes" id="UP000273145"/>
    </source>
</evidence>
<evidence type="ECO:0000313" key="1">
    <source>
        <dbReference type="EMBL" id="AZK46695.1"/>
    </source>
</evidence>
<dbReference type="OrthoDB" id="5521206at2"/>
<sequence length="106" mass="12454">MLTMASTEKFVQWIENGKQLGKVFSFELNGKTCWSSVGIQKWQGIYKVYVDEIEEENMVAEIYLREEINQFNNLNEALNFIEKKTRTSITDMQICKGQKVFNPNFE</sequence>
<dbReference type="KEGG" id="plen:EIM92_11465"/>
<protein>
    <submittedName>
        <fullName evidence="1">Uncharacterized protein</fullName>
    </submittedName>
</protein>
<name>A0A3S8RU72_9BACL</name>
<accession>A0A3S8RU72</accession>
<organism evidence="1 2">
    <name type="scientific">Paenibacillus lentus</name>
    <dbReference type="NCBI Taxonomy" id="1338368"/>
    <lineage>
        <taxon>Bacteria</taxon>
        <taxon>Bacillati</taxon>
        <taxon>Bacillota</taxon>
        <taxon>Bacilli</taxon>
        <taxon>Bacillales</taxon>
        <taxon>Paenibacillaceae</taxon>
        <taxon>Paenibacillus</taxon>
    </lineage>
</organism>
<reference evidence="1 2" key="1">
    <citation type="submission" date="2018-11" db="EMBL/GenBank/DDBJ databases">
        <title>Genome sequencing of Paenibacillus lentus DSM25539(T).</title>
        <authorList>
            <person name="Kook J.-K."/>
            <person name="Park S.-N."/>
            <person name="Lim Y.K."/>
        </authorList>
    </citation>
    <scope>NUCLEOTIDE SEQUENCE [LARGE SCALE GENOMIC DNA]</scope>
    <source>
        <strain evidence="1 2">DSM 25539</strain>
    </source>
</reference>
<dbReference type="EMBL" id="CP034248">
    <property type="protein sequence ID" value="AZK46695.1"/>
    <property type="molecule type" value="Genomic_DNA"/>
</dbReference>